<keyword evidence="2" id="KW-0328">Glycosyltransferase</keyword>
<evidence type="ECO:0000256" key="1">
    <source>
        <dbReference type="ARBA" id="ARBA00022649"/>
    </source>
</evidence>
<dbReference type="GO" id="GO:0003677">
    <property type="term" value="F:DNA binding"/>
    <property type="evidence" value="ECO:0007669"/>
    <property type="project" value="UniProtKB-UniRule"/>
</dbReference>
<evidence type="ECO:0000256" key="3">
    <source>
        <dbReference type="ARBA" id="ARBA00022679"/>
    </source>
</evidence>
<comment type="similarity">
    <text evidence="6">Belongs to the DarT ADP-ribosyltransferase family.</text>
</comment>
<evidence type="ECO:0000256" key="6">
    <source>
        <dbReference type="PROSITE-ProRule" id="PRU01362"/>
    </source>
</evidence>
<reference evidence="9" key="1">
    <citation type="submission" date="2015-12" db="EMBL/GenBank/DDBJ databases">
        <title>FDA dAtabase for Regulatory Grade micrObial Sequences (FDA-ARGOS): Supporting development and validation of Infectious Disease Dx tests.</title>
        <authorList>
            <person name="Case J."/>
            <person name="Tallon L."/>
            <person name="Sadzewicz L."/>
            <person name="Sengamalay N."/>
            <person name="Ott S."/>
            <person name="Godinez A."/>
            <person name="Nagaraj S."/>
            <person name="Nadendla S."/>
            <person name="Sichtig H."/>
        </authorList>
    </citation>
    <scope>NUCLEOTIDE SEQUENCE [LARGE SCALE GENOMIC DNA]</scope>
    <source>
        <strain evidence="9">FDAARGOS_147</strain>
    </source>
</reference>
<dbReference type="RefSeq" id="WP_061072817.1">
    <property type="nucleotide sequence ID" value="NZ_CP014060.2"/>
</dbReference>
<keyword evidence="1 6" id="KW-1277">Toxin-antitoxin system</keyword>
<gene>
    <name evidence="8" type="ORF">AL504_18715</name>
</gene>
<evidence type="ECO:0000256" key="4">
    <source>
        <dbReference type="ARBA" id="ARBA00022695"/>
    </source>
</evidence>
<evidence type="ECO:0000256" key="2">
    <source>
        <dbReference type="ARBA" id="ARBA00022676"/>
    </source>
</evidence>
<dbReference type="InterPro" id="IPR029494">
    <property type="entry name" value="DarT"/>
</dbReference>
<dbReference type="Proteomes" id="UP000060602">
    <property type="component" value="Chromosome"/>
</dbReference>
<keyword evidence="4" id="KW-0548">Nucleotidyltransferase</keyword>
<proteinExistence type="inferred from homology"/>
<organism evidence="8 9">
    <name type="scientific">Alcaligenes xylosoxydans xylosoxydans</name>
    <name type="common">Achromobacter xylosoxidans</name>
    <dbReference type="NCBI Taxonomy" id="85698"/>
    <lineage>
        <taxon>Bacteria</taxon>
        <taxon>Pseudomonadati</taxon>
        <taxon>Pseudomonadota</taxon>
        <taxon>Betaproteobacteria</taxon>
        <taxon>Burkholderiales</taxon>
        <taxon>Alcaligenaceae</taxon>
        <taxon>Achromobacter</taxon>
    </lineage>
</organism>
<comment type="caution">
    <text evidence="6">Lacks conserved residue(s) required for the propagation of feature annotation.</text>
</comment>
<sequence length="213" mass="24095">MTIPAIIENRGITELLHFTTNKGCLGILASRALKARSYLNEDARLEYIFQPNAANRSRDLRWLGYVNLSVSAPNTEFFSISAGTWHKYKDIWWCIMSFDPEILSHPSVVFCTSNNIWGGCARDEGGAGLEAMFAPVVYGRYSTEIRRNDDLSPNFPTSEQAEVLYPREISTDYLRKIYVPNEAIGFEVQGQMGATDHPPVVVEHNADLFRNIR</sequence>
<protein>
    <submittedName>
        <fullName evidence="8">DUF4433 domain-containing protein</fullName>
    </submittedName>
</protein>
<dbReference type="AlphaFoldDB" id="A0A0X8P0Y3"/>
<accession>A0A0X8P0Y3</accession>
<dbReference type="PROSITE" id="PS52018">
    <property type="entry name" value="DART"/>
    <property type="match status" value="1"/>
</dbReference>
<evidence type="ECO:0000313" key="9">
    <source>
        <dbReference type="Proteomes" id="UP000060602"/>
    </source>
</evidence>
<keyword evidence="3" id="KW-0808">Transferase</keyword>
<dbReference type="Pfam" id="PF14487">
    <property type="entry name" value="DarT"/>
    <property type="match status" value="1"/>
</dbReference>
<dbReference type="GO" id="GO:0016779">
    <property type="term" value="F:nucleotidyltransferase activity"/>
    <property type="evidence" value="ECO:0007669"/>
    <property type="project" value="UniProtKB-KW"/>
</dbReference>
<evidence type="ECO:0000313" key="8">
    <source>
        <dbReference type="EMBL" id="AMG37860.1"/>
    </source>
</evidence>
<evidence type="ECO:0000259" key="7">
    <source>
        <dbReference type="PROSITE" id="PS52018"/>
    </source>
</evidence>
<evidence type="ECO:0000256" key="5">
    <source>
        <dbReference type="ARBA" id="ARBA00023125"/>
    </source>
</evidence>
<feature type="domain" description="DarT" evidence="7">
    <location>
        <begin position="13"/>
        <end position="210"/>
    </location>
</feature>
<name>A0A0X8P0Y3_ALCXX</name>
<keyword evidence="5 6" id="KW-0238">DNA-binding</keyword>
<dbReference type="EMBL" id="CP014060">
    <property type="protein sequence ID" value="AMG37860.1"/>
    <property type="molecule type" value="Genomic_DNA"/>
</dbReference>
<dbReference type="GO" id="GO:0016757">
    <property type="term" value="F:glycosyltransferase activity"/>
    <property type="evidence" value="ECO:0007669"/>
    <property type="project" value="UniProtKB-KW"/>
</dbReference>